<evidence type="ECO:0000313" key="3">
    <source>
        <dbReference type="Proteomes" id="UP000003009"/>
    </source>
</evidence>
<dbReference type="GO" id="GO:0003677">
    <property type="term" value="F:DNA binding"/>
    <property type="evidence" value="ECO:0007669"/>
    <property type="project" value="InterPro"/>
</dbReference>
<dbReference type="InterPro" id="IPR036887">
    <property type="entry name" value="HTH_APSES_sf"/>
</dbReference>
<dbReference type="OrthoDB" id="9178758at2"/>
<dbReference type="AlphaFoldDB" id="C4GFQ8"/>
<keyword evidence="3" id="KW-1185">Reference proteome</keyword>
<evidence type="ECO:0000259" key="1">
    <source>
        <dbReference type="PROSITE" id="PS51301"/>
    </source>
</evidence>
<dbReference type="PROSITE" id="PS51301">
    <property type="entry name" value="KILA_N"/>
    <property type="match status" value="1"/>
</dbReference>
<dbReference type="HOGENOM" id="CLU_046670_14_0_4"/>
<feature type="domain" description="KilA-N" evidence="1">
    <location>
        <begin position="1"/>
        <end position="109"/>
    </location>
</feature>
<proteinExistence type="predicted"/>
<dbReference type="Pfam" id="PF04383">
    <property type="entry name" value="KilA-N"/>
    <property type="match status" value="1"/>
</dbReference>
<dbReference type="GeneID" id="84906745"/>
<dbReference type="PANTHER" id="PTHR48135">
    <property type="match status" value="1"/>
</dbReference>
<dbReference type="SMART" id="SM01252">
    <property type="entry name" value="KilA-N"/>
    <property type="match status" value="1"/>
</dbReference>
<protein>
    <submittedName>
        <fullName evidence="2">KilA-N domain protein</fullName>
    </submittedName>
</protein>
<dbReference type="RefSeq" id="WP_003794840.1">
    <property type="nucleotide sequence ID" value="NZ_GG665871.1"/>
</dbReference>
<dbReference type="Proteomes" id="UP000003009">
    <property type="component" value="Unassembled WGS sequence"/>
</dbReference>
<dbReference type="InterPro" id="IPR017880">
    <property type="entry name" value="KilA_N"/>
</dbReference>
<dbReference type="STRING" id="629741.GCWU000324_00975"/>
<name>C4GFQ8_9NEIS</name>
<sequence length="253" mass="28369">MNVIKSFGDIAVSFRNDGFLNASAIAAHFGKRVPDFLKTEQNQEYISDLAEHLSKTLKIVFDKNQLVIVKKGSPANGGGTWLHPKLAIHFARWLDPRFAVWCDEQIEQILSGSLKLSSQTSADQRTPLRQAVSALVGLRGISYSDAYKMVHQRFGVAAIEEIPADVLPAAVEYVHRLTVGALPDDVLRVIASLLRHLPYQMAYFRATEKAVFSLCPELVFKTHDRFQDGIIQARQLADKLGLDFVPWRDIRLV</sequence>
<accession>C4GFQ8</accession>
<reference evidence="2" key="1">
    <citation type="submission" date="2009-04" db="EMBL/GenBank/DDBJ databases">
        <authorList>
            <person name="Weinstock G."/>
            <person name="Sodergren E."/>
            <person name="Clifton S."/>
            <person name="Fulton L."/>
            <person name="Fulton B."/>
            <person name="Courtney L."/>
            <person name="Fronick C."/>
            <person name="Harrison M."/>
            <person name="Strong C."/>
            <person name="Farmer C."/>
            <person name="Delahaunty K."/>
            <person name="Markovic C."/>
            <person name="Hall O."/>
            <person name="Minx P."/>
            <person name="Tomlinson C."/>
            <person name="Mitreva M."/>
            <person name="Nelson J."/>
            <person name="Hou S."/>
            <person name="Wollam A."/>
            <person name="Pepin K.H."/>
            <person name="Johnson M."/>
            <person name="Bhonagiri V."/>
            <person name="Nash W.E."/>
            <person name="Warren W."/>
            <person name="Chinwalla A."/>
            <person name="Mardis E.R."/>
            <person name="Wilson R.K."/>
        </authorList>
    </citation>
    <scope>NUCLEOTIDE SEQUENCE [LARGE SCALE GENOMIC DNA]</scope>
    <source>
        <strain evidence="2">ATCC 51147</strain>
    </source>
</reference>
<evidence type="ECO:0000313" key="2">
    <source>
        <dbReference type="EMBL" id="EEP69063.1"/>
    </source>
</evidence>
<gene>
    <name evidence="2" type="ORF">GCWU000324_00975</name>
</gene>
<dbReference type="PANTHER" id="PTHR48135:SF1">
    <property type="entry name" value="KILA-N DOMAIN-CONTAINING PROTEIN"/>
    <property type="match status" value="1"/>
</dbReference>
<dbReference type="EMBL" id="ACJW02000002">
    <property type="protein sequence ID" value="EEP69063.1"/>
    <property type="molecule type" value="Genomic_DNA"/>
</dbReference>
<comment type="caution">
    <text evidence="2">The sequence shown here is derived from an EMBL/GenBank/DDBJ whole genome shotgun (WGS) entry which is preliminary data.</text>
</comment>
<dbReference type="SUPFAM" id="SSF54616">
    <property type="entry name" value="DNA-binding domain of Mlu1-box binding protein MBP1"/>
    <property type="match status" value="1"/>
</dbReference>
<organism evidence="2 3">
    <name type="scientific">Kingella oralis ATCC 51147</name>
    <dbReference type="NCBI Taxonomy" id="629741"/>
    <lineage>
        <taxon>Bacteria</taxon>
        <taxon>Pseudomonadati</taxon>
        <taxon>Pseudomonadota</taxon>
        <taxon>Betaproteobacteria</taxon>
        <taxon>Neisseriales</taxon>
        <taxon>Neisseriaceae</taxon>
        <taxon>Kingella</taxon>
    </lineage>
</organism>
<dbReference type="InterPro" id="IPR018004">
    <property type="entry name" value="KilA/APSES_HTH"/>
</dbReference>